<evidence type="ECO:0000313" key="2">
    <source>
        <dbReference type="EMBL" id="MCA6068948.1"/>
    </source>
</evidence>
<reference evidence="2 3" key="1">
    <citation type="submission" date="2021-09" db="EMBL/GenBank/DDBJ databases">
        <title>Genome sequencing and assembly of Chryseobacterium sp. RG1.</title>
        <authorList>
            <person name="Chhetri G."/>
        </authorList>
    </citation>
    <scope>NUCLEOTIDE SEQUENCE [LARGE SCALE GENOMIC DNA]</scope>
    <source>
        <strain evidence="2 3">RG1</strain>
    </source>
</reference>
<dbReference type="RefSeq" id="WP_225690147.1">
    <property type="nucleotide sequence ID" value="NZ_JAERSE020000005.1"/>
</dbReference>
<sequence length="159" mass="18341">MSAIKNNSWKLFFSTFLLLIFFSCSSKEEKKTDNPPEEIDYIILSYVGGDSGNYKIIKVKKDSLYLEKGVAAKNMHNEQRVAINNLVWKNLISPVDIKTLDLIKSSPSTQSVDGTDETFQIKTKKKSHVYVNAYNDTIHYRQLQKVKTELEKILPKEYK</sequence>
<feature type="chain" id="PRO_5046977683" description="Lipoprotein" evidence="1">
    <location>
        <begin position="27"/>
        <end position="159"/>
    </location>
</feature>
<evidence type="ECO:0000313" key="3">
    <source>
        <dbReference type="Proteomes" id="UP000618240"/>
    </source>
</evidence>
<gene>
    <name evidence="2" type="ORF">JI747_017415</name>
</gene>
<proteinExistence type="predicted"/>
<comment type="caution">
    <text evidence="2">The sequence shown here is derived from an EMBL/GenBank/DDBJ whole genome shotgun (WGS) entry which is preliminary data.</text>
</comment>
<dbReference type="EMBL" id="JAERSE020000005">
    <property type="protein sequence ID" value="MCA6068948.1"/>
    <property type="molecule type" value="Genomic_DNA"/>
</dbReference>
<accession>A0ABS8A6K3</accession>
<dbReference type="PROSITE" id="PS51257">
    <property type="entry name" value="PROKAR_LIPOPROTEIN"/>
    <property type="match status" value="1"/>
</dbReference>
<name>A0ABS8A6K3_9FLAO</name>
<keyword evidence="3" id="KW-1185">Reference proteome</keyword>
<feature type="signal peptide" evidence="1">
    <location>
        <begin position="1"/>
        <end position="26"/>
    </location>
</feature>
<organism evidence="2 3">
    <name type="scientific">Chryseobacterium tagetis</name>
    <dbReference type="NCBI Taxonomy" id="2801334"/>
    <lineage>
        <taxon>Bacteria</taxon>
        <taxon>Pseudomonadati</taxon>
        <taxon>Bacteroidota</taxon>
        <taxon>Flavobacteriia</taxon>
        <taxon>Flavobacteriales</taxon>
        <taxon>Weeksellaceae</taxon>
        <taxon>Chryseobacterium group</taxon>
        <taxon>Chryseobacterium</taxon>
    </lineage>
</organism>
<evidence type="ECO:0008006" key="4">
    <source>
        <dbReference type="Google" id="ProtNLM"/>
    </source>
</evidence>
<evidence type="ECO:0000256" key="1">
    <source>
        <dbReference type="SAM" id="SignalP"/>
    </source>
</evidence>
<dbReference type="Proteomes" id="UP000618240">
    <property type="component" value="Unassembled WGS sequence"/>
</dbReference>
<protein>
    <recommendedName>
        <fullName evidence="4">Lipoprotein</fullName>
    </recommendedName>
</protein>
<keyword evidence="1" id="KW-0732">Signal</keyword>